<dbReference type="AlphaFoldDB" id="A0A8H7UA69"/>
<comment type="caution">
    <text evidence="1">The sequence shown here is derived from an EMBL/GenBank/DDBJ whole genome shotgun (WGS) entry which is preliminary data.</text>
</comment>
<accession>A0A8H7UA69</accession>
<sequence length="271" mass="30880">MGSCSQGELELLSAEKINSADKASESKFSRYRVHFGVDMPVPLELLQEEKRCVPDPCLWPIRRNGWRWSLQLHLEMEPEENHSQTYIMMNSYYSNVCVQAGIQFHEGSSAIWVFMVRSGQKWPTRKVTNAKLRPKAGQPKLSAKVKTEIVYEVAGFTDKQRSQRAAAILKRALNPEAVIFEFKSTDLDPAVEVDEIAKQMGEVIGYTNLGMYRRDTNGLILEIVFKSSESTQPGKDLEVNINGVIIKGSRWVDERRLKSIFRTFPYVSMIA</sequence>
<dbReference type="OrthoDB" id="2280262at2759"/>
<reference evidence="1" key="1">
    <citation type="submission" date="2020-12" db="EMBL/GenBank/DDBJ databases">
        <title>Metabolic potential, ecology and presence of endohyphal bacteria is reflected in genomic diversity of Mucoromycotina.</title>
        <authorList>
            <person name="Muszewska A."/>
            <person name="Okrasinska A."/>
            <person name="Steczkiewicz K."/>
            <person name="Drgas O."/>
            <person name="Orlowska M."/>
            <person name="Perlinska-Lenart U."/>
            <person name="Aleksandrzak-Piekarczyk T."/>
            <person name="Szatraj K."/>
            <person name="Zielenkiewicz U."/>
            <person name="Pilsyk S."/>
            <person name="Malc E."/>
            <person name="Mieczkowski P."/>
            <person name="Kruszewska J.S."/>
            <person name="Biernat P."/>
            <person name="Pawlowska J."/>
        </authorList>
    </citation>
    <scope>NUCLEOTIDE SEQUENCE</scope>
    <source>
        <strain evidence="1">WA0000051536</strain>
    </source>
</reference>
<evidence type="ECO:0000313" key="1">
    <source>
        <dbReference type="EMBL" id="KAG2172194.1"/>
    </source>
</evidence>
<organism evidence="1 2">
    <name type="scientific">Umbelopsis vinacea</name>
    <dbReference type="NCBI Taxonomy" id="44442"/>
    <lineage>
        <taxon>Eukaryota</taxon>
        <taxon>Fungi</taxon>
        <taxon>Fungi incertae sedis</taxon>
        <taxon>Mucoromycota</taxon>
        <taxon>Mucoromycotina</taxon>
        <taxon>Umbelopsidomycetes</taxon>
        <taxon>Umbelopsidales</taxon>
        <taxon>Umbelopsidaceae</taxon>
        <taxon>Umbelopsis</taxon>
    </lineage>
</organism>
<dbReference type="EMBL" id="JAEPRA010000025">
    <property type="protein sequence ID" value="KAG2172194.1"/>
    <property type="molecule type" value="Genomic_DNA"/>
</dbReference>
<protein>
    <submittedName>
        <fullName evidence="1">Uncharacterized protein</fullName>
    </submittedName>
</protein>
<evidence type="ECO:0000313" key="2">
    <source>
        <dbReference type="Proteomes" id="UP000612746"/>
    </source>
</evidence>
<keyword evidence="2" id="KW-1185">Reference proteome</keyword>
<proteinExistence type="predicted"/>
<gene>
    <name evidence="1" type="ORF">INT44_005565</name>
</gene>
<name>A0A8H7UA69_9FUNG</name>
<dbReference type="Proteomes" id="UP000612746">
    <property type="component" value="Unassembled WGS sequence"/>
</dbReference>